<feature type="domain" description="Filamentous haemagglutinin FhaB/tRNA nuclease CdiA-like TPS" evidence="1">
    <location>
        <begin position="43"/>
        <end position="155"/>
    </location>
</feature>
<dbReference type="InterPro" id="IPR008638">
    <property type="entry name" value="FhaB/CdiA-like_TPS"/>
</dbReference>
<dbReference type="NCBIfam" id="TIGR01901">
    <property type="entry name" value="adhes_NPXG"/>
    <property type="match status" value="1"/>
</dbReference>
<evidence type="ECO:0000259" key="1">
    <source>
        <dbReference type="SMART" id="SM00912"/>
    </source>
</evidence>
<gene>
    <name evidence="2" type="ORF">VPK24_11905</name>
</gene>
<dbReference type="InterPro" id="IPR012334">
    <property type="entry name" value="Pectin_lyas_fold"/>
</dbReference>
<keyword evidence="3" id="KW-1185">Reference proteome</keyword>
<reference evidence="3" key="1">
    <citation type="journal article" date="2024" name="Algal Res.">
        <title>Biochemical, toxicological and genomic investigation of a high-biomass producing Limnothrix strain isolated from Italian shallow drinking water reservoir.</title>
        <authorList>
            <person name="Simonazzi M."/>
            <person name="Shishido T.K."/>
            <person name="Delbaje E."/>
            <person name="Wahlsten M."/>
            <person name="Fewer D.P."/>
            <person name="Sivonen K."/>
            <person name="Pezzolesi L."/>
            <person name="Pistocchi R."/>
        </authorList>
    </citation>
    <scope>NUCLEOTIDE SEQUENCE [LARGE SCALE GENOMIC DNA]</scope>
    <source>
        <strain evidence="3">LRLZ20PSL1</strain>
    </source>
</reference>
<name>A0ABW7CB17_9CYAN</name>
<dbReference type="SUPFAM" id="SSF51126">
    <property type="entry name" value="Pectin lyase-like"/>
    <property type="match status" value="5"/>
</dbReference>
<accession>A0ABW7CB17</accession>
<dbReference type="Gene3D" id="2.160.20.10">
    <property type="entry name" value="Single-stranded right-handed beta-helix, Pectin lyase-like"/>
    <property type="match status" value="3"/>
</dbReference>
<protein>
    <submittedName>
        <fullName evidence="2">Filamentous hemagglutinin N-terminal domain-containing protein</fullName>
    </submittedName>
</protein>
<dbReference type="SMART" id="SM00912">
    <property type="entry name" value="Haemagg_act"/>
    <property type="match status" value="1"/>
</dbReference>
<comment type="caution">
    <text evidence="2">The sequence shown here is derived from an EMBL/GenBank/DDBJ whole genome shotgun (WGS) entry which is preliminary data.</text>
</comment>
<evidence type="ECO:0000313" key="2">
    <source>
        <dbReference type="EMBL" id="MFG3818344.1"/>
    </source>
</evidence>
<dbReference type="EMBL" id="JAZAQF010000069">
    <property type="protein sequence ID" value="MFG3818344.1"/>
    <property type="molecule type" value="Genomic_DNA"/>
</dbReference>
<dbReference type="InterPro" id="IPR011050">
    <property type="entry name" value="Pectin_lyase_fold/virulence"/>
</dbReference>
<dbReference type="Proteomes" id="UP001604335">
    <property type="component" value="Unassembled WGS sequence"/>
</dbReference>
<dbReference type="Pfam" id="PF05860">
    <property type="entry name" value="TPS"/>
    <property type="match status" value="1"/>
</dbReference>
<sequence length="1031" mass="105699">MAHIWGLQALNCRTISLVGVGVVVTHGLMAGFLATAAVAESIAPDGQLSTTVQQREPNQWTIEGGDRAGSNLFHSFQQFSIPTGGLAHFNNAADVANIFARVTGGQRSLLDGTLRANGAANLFLLNPAGILFGPNARLDLGGSFFASTADRLVFANGLSFGVNDPAGRPLLSMSVPVGLQYGSAPGAIRVEARSADPKVPTGLEVQPGQAIGLFGGAIELDGGVLIAPRGRLQLIASPPNATLALNTPIATIQATNSGSIGTGQAVISPSSILLTNKALLDVRDLTQGGTVELDSHNILLSSGSQVFAGVRAPESVDGVEPSSITADQVPLNNLPISGDIRARATNTITLDGGLTFFSNAVDPDAVGNAGNTTIQARLVQLLNGGRVYTGTEGVGNAGNLRIIADQLTVAGASENPFLYSGILNLAEVSGTGNGGLIDIQVGSIHLADGGSIRANTAGQGNAGRITIRATGDVVIERVDARAGDVDRESSGIYSRSAENSAGNGGTIDLQSRSLTLRDGGFITATTRGAGNAGNLLIQVSDRIIISGVSQLDEVIVFSENEKLIFQQSSGLYSSASRTSKGEGGNIQISAGSLLVSHGGLIITRTDGGGNAGSIRIRVAEDMTIDGVGPDLSSSAIISSSEGNSLGRGGSIQVEAQSLTVSNGAVINTQTLTNQDAGSITLVADRLSFLSGGQAIATTTKAGHAGDITISADQVLVEGFDPRFAVRQELFGENVVGRNLGSFSGIFVGADVESTGEGGSLNIQAREINLQPRTTLAVGSAGTGAAGRMGLSVDQLQMTGAHLSAETRSGDFGSIQIDSHDIQLRNHSLISTNAQDSATGGNIVIDTDTLVALENSDISANSVNSFGGRVNLRAQGVFGTAFREALTDRSDITASSARGPEFSGTVQLEVLNPDPARGAIALPSDVGVPPEPTSPCGPRSDPRAIEFFALGRAGQAPNPIEAATLEAMPFTADLRPIAPTTTAKAEATPPLREPILEATHWQRTEAGQIQLMAGAPVQWARGESSCRWGVEP</sequence>
<organism evidence="2 3">
    <name type="scientific">Limnothrix redekei LRLZ20PSL1</name>
    <dbReference type="NCBI Taxonomy" id="3112953"/>
    <lineage>
        <taxon>Bacteria</taxon>
        <taxon>Bacillati</taxon>
        <taxon>Cyanobacteriota</taxon>
        <taxon>Cyanophyceae</taxon>
        <taxon>Pseudanabaenales</taxon>
        <taxon>Pseudanabaenaceae</taxon>
        <taxon>Limnothrix</taxon>
    </lineage>
</organism>
<evidence type="ECO:0000313" key="3">
    <source>
        <dbReference type="Proteomes" id="UP001604335"/>
    </source>
</evidence>
<proteinExistence type="predicted"/>